<keyword evidence="4" id="KW-1185">Reference proteome</keyword>
<dbReference type="Gene3D" id="3.30.300.30">
    <property type="match status" value="1"/>
</dbReference>
<protein>
    <submittedName>
        <fullName evidence="3">Acyl-CoA synthetase</fullName>
    </submittedName>
</protein>
<dbReference type="InterPro" id="IPR025110">
    <property type="entry name" value="AMP-bd_C"/>
</dbReference>
<reference evidence="4" key="1">
    <citation type="submission" date="2018-09" db="EMBL/GenBank/DDBJ databases">
        <authorList>
            <person name="Zhu H."/>
        </authorList>
    </citation>
    <scope>NUCLEOTIDE SEQUENCE [LARGE SCALE GENOMIC DNA]</scope>
    <source>
        <strain evidence="4">K1S02-23</strain>
    </source>
</reference>
<dbReference type="RefSeq" id="WP_119786419.1">
    <property type="nucleotide sequence ID" value="NZ_QYUQ01000002.1"/>
</dbReference>
<dbReference type="SUPFAM" id="SSF56801">
    <property type="entry name" value="Acetyl-CoA synthetase-like"/>
    <property type="match status" value="1"/>
</dbReference>
<evidence type="ECO:0000313" key="4">
    <source>
        <dbReference type="Proteomes" id="UP000266327"/>
    </source>
</evidence>
<dbReference type="Pfam" id="PF00501">
    <property type="entry name" value="AMP-binding"/>
    <property type="match status" value="1"/>
</dbReference>
<organism evidence="3 4">
    <name type="scientific">Noviherbaspirillum sedimenti</name>
    <dbReference type="NCBI Taxonomy" id="2320865"/>
    <lineage>
        <taxon>Bacteria</taxon>
        <taxon>Pseudomonadati</taxon>
        <taxon>Pseudomonadota</taxon>
        <taxon>Betaproteobacteria</taxon>
        <taxon>Burkholderiales</taxon>
        <taxon>Oxalobacteraceae</taxon>
        <taxon>Noviherbaspirillum</taxon>
    </lineage>
</organism>
<sequence length="574" mass="64248">MDKQTLLQELRRDGELVTKRLEHWARQTPERTCFYYGEDNIALSFAEFNRLSDQIAGNLAAAGITKGMHVSVFMRNQLITALAMFGIWKAGAVFCPVNFGLTGRLLAYQIGDTRPALLIAERALVPMLDEIADQMDSVRDLVVYDAPTGAHDHVEGGARFAGALPERPWEELLRPAQKPAIQLEYDDRANIIYTSGTTGPAKGVVQSHRWMNQYTFLFRQLLDQDDVVYNDLPLYHVGGAVYNVVRAVWAGCASACWDRFSPNQFWQRIATSNATSAVLVDTMISWLAKADPLPTDRNNTLNKVHMQPLPDRHVEISQRFGFDYVTAGFGQTESGMSCFTIIEETDDSNGTPPAFLRGLGRTEIRARAARYGVPVLPVERAGTVGKGHMGLPSVFVEAAILDERDRECAAGEPGQLAFRSRLPSLLLHEYLGKPEATAKAFRNLWFHTGDSARRNSDGTYNFVDRMGDRIRVRGENISSFHIEDMINQCPGVGMTAAFAVPAEDGDEDDVVVFVAVRDGQTLSEQLVLEWSEQNMPKFMRPRYVRVVEDLPRTLTQKVEKFKLKKRILEELGRG</sequence>
<proteinExistence type="predicted"/>
<dbReference type="Pfam" id="PF13193">
    <property type="entry name" value="AMP-binding_C"/>
    <property type="match status" value="1"/>
</dbReference>
<evidence type="ECO:0000259" key="2">
    <source>
        <dbReference type="Pfam" id="PF13193"/>
    </source>
</evidence>
<dbReference type="Gene3D" id="3.40.50.12780">
    <property type="entry name" value="N-terminal domain of ligase-like"/>
    <property type="match status" value="1"/>
</dbReference>
<dbReference type="InterPro" id="IPR020845">
    <property type="entry name" value="AMP-binding_CS"/>
</dbReference>
<dbReference type="EMBL" id="QYUQ01000002">
    <property type="protein sequence ID" value="RJG02919.1"/>
    <property type="molecule type" value="Genomic_DNA"/>
</dbReference>
<dbReference type="PROSITE" id="PS00455">
    <property type="entry name" value="AMP_BINDING"/>
    <property type="match status" value="1"/>
</dbReference>
<dbReference type="OrthoDB" id="9766486at2"/>
<dbReference type="InterPro" id="IPR050237">
    <property type="entry name" value="ATP-dep_AMP-bd_enzyme"/>
</dbReference>
<name>A0A3A3G840_9BURK</name>
<accession>A0A3A3G840</accession>
<gene>
    <name evidence="3" type="ORF">D3878_16130</name>
</gene>
<evidence type="ECO:0000313" key="3">
    <source>
        <dbReference type="EMBL" id="RJG02919.1"/>
    </source>
</evidence>
<comment type="caution">
    <text evidence="3">The sequence shown here is derived from an EMBL/GenBank/DDBJ whole genome shotgun (WGS) entry which is preliminary data.</text>
</comment>
<dbReference type="PANTHER" id="PTHR43767:SF1">
    <property type="entry name" value="NONRIBOSOMAL PEPTIDE SYNTHASE PES1 (EUROFUNG)-RELATED"/>
    <property type="match status" value="1"/>
</dbReference>
<dbReference type="PANTHER" id="PTHR43767">
    <property type="entry name" value="LONG-CHAIN-FATTY-ACID--COA LIGASE"/>
    <property type="match status" value="1"/>
</dbReference>
<dbReference type="InterPro" id="IPR042099">
    <property type="entry name" value="ANL_N_sf"/>
</dbReference>
<dbReference type="AlphaFoldDB" id="A0A3A3G840"/>
<dbReference type="Proteomes" id="UP000266327">
    <property type="component" value="Unassembled WGS sequence"/>
</dbReference>
<feature type="domain" description="AMP-binding enzyme C-terminal" evidence="2">
    <location>
        <begin position="482"/>
        <end position="557"/>
    </location>
</feature>
<dbReference type="InterPro" id="IPR000873">
    <property type="entry name" value="AMP-dep_synth/lig_dom"/>
</dbReference>
<dbReference type="GO" id="GO:0016878">
    <property type="term" value="F:acid-thiol ligase activity"/>
    <property type="evidence" value="ECO:0007669"/>
    <property type="project" value="UniProtKB-ARBA"/>
</dbReference>
<evidence type="ECO:0000259" key="1">
    <source>
        <dbReference type="Pfam" id="PF00501"/>
    </source>
</evidence>
<feature type="domain" description="AMP-dependent synthetase/ligase" evidence="1">
    <location>
        <begin position="21"/>
        <end position="420"/>
    </location>
</feature>
<dbReference type="InterPro" id="IPR045851">
    <property type="entry name" value="AMP-bd_C_sf"/>
</dbReference>